<gene>
    <name evidence="2" type="primary">LOC104587047</name>
</gene>
<dbReference type="InParanoid" id="A0A1U7YXK3"/>
<dbReference type="Pfam" id="PF05340">
    <property type="entry name" value="DUF740"/>
    <property type="match status" value="1"/>
</dbReference>
<proteinExistence type="predicted"/>
<reference evidence="2" key="1">
    <citation type="submission" date="2025-08" db="UniProtKB">
        <authorList>
            <consortium name="RefSeq"/>
        </authorList>
    </citation>
    <scope>IDENTIFICATION</scope>
</reference>
<dbReference type="eggNOG" id="KOG0017">
    <property type="taxonomic scope" value="Eukaryota"/>
</dbReference>
<dbReference type="RefSeq" id="XP_010242788.1">
    <property type="nucleotide sequence ID" value="XM_010244486.2"/>
</dbReference>
<sequence length="202" mass="23209">MNDYGEENPCCYFHPKEVIVGVCALCLRERLLILAAKQGHLPLSESKRASIDEHRKRPITLPKIFALGSFLHRLEFRHRKSDASDDDLSTSQEDSFISIKFEDNGVASWDKGTGSKVSLGPLHMNGNQKLSKEPLRDVKTVVEHAKPRATLRWRKRIGHLFHLMRWKRSSKANVCHVGTKVEGVKVRNKGWMRTLTKRRNME</sequence>
<dbReference type="Proteomes" id="UP000189703">
    <property type="component" value="Unplaced"/>
</dbReference>
<accession>A0A1U7YXK3</accession>
<name>A0A1U7YXK3_NELNU</name>
<dbReference type="AlphaFoldDB" id="A0A1U7YXK3"/>
<keyword evidence="1" id="KW-1185">Reference proteome</keyword>
<dbReference type="PANTHER" id="PTHR35995">
    <property type="entry name" value="OS04G0690500 PROTEIN"/>
    <property type="match status" value="1"/>
</dbReference>
<dbReference type="GeneID" id="104587047"/>
<dbReference type="OMA" id="SFCYFHP"/>
<evidence type="ECO:0000313" key="1">
    <source>
        <dbReference type="Proteomes" id="UP000189703"/>
    </source>
</evidence>
<dbReference type="FunCoup" id="A0A1U7YXK3">
    <property type="interactions" value="642"/>
</dbReference>
<dbReference type="OrthoDB" id="1924480at2759"/>
<dbReference type="KEGG" id="nnu:104587047"/>
<dbReference type="InterPro" id="IPR008004">
    <property type="entry name" value="OCTOPUS-like"/>
</dbReference>
<evidence type="ECO:0000313" key="2">
    <source>
        <dbReference type="RefSeq" id="XP_010242788.1"/>
    </source>
</evidence>
<organism evidence="1 2">
    <name type="scientific">Nelumbo nucifera</name>
    <name type="common">Sacred lotus</name>
    <dbReference type="NCBI Taxonomy" id="4432"/>
    <lineage>
        <taxon>Eukaryota</taxon>
        <taxon>Viridiplantae</taxon>
        <taxon>Streptophyta</taxon>
        <taxon>Embryophyta</taxon>
        <taxon>Tracheophyta</taxon>
        <taxon>Spermatophyta</taxon>
        <taxon>Magnoliopsida</taxon>
        <taxon>Proteales</taxon>
        <taxon>Nelumbonaceae</taxon>
        <taxon>Nelumbo</taxon>
    </lineage>
</organism>
<protein>
    <submittedName>
        <fullName evidence="2">Uncharacterized protein LOC104587047</fullName>
    </submittedName>
</protein>
<dbReference type="PANTHER" id="PTHR35995:SF1">
    <property type="entry name" value="OS04G0690500 PROTEIN"/>
    <property type="match status" value="1"/>
</dbReference>